<dbReference type="SUPFAM" id="SSF82199">
    <property type="entry name" value="SET domain"/>
    <property type="match status" value="1"/>
</dbReference>
<accession>A0A9P3H1X5</accession>
<reference evidence="1" key="1">
    <citation type="submission" date="2021-11" db="EMBL/GenBank/DDBJ databases">
        <authorList>
            <person name="Herlambang A."/>
            <person name="Guo Y."/>
            <person name="Takashima Y."/>
            <person name="Nishizawa T."/>
        </authorList>
    </citation>
    <scope>NUCLEOTIDE SEQUENCE</scope>
    <source>
        <strain evidence="1">E1425</strain>
    </source>
</reference>
<proteinExistence type="predicted"/>
<dbReference type="CDD" id="cd10527">
    <property type="entry name" value="SET_LSMT"/>
    <property type="match status" value="1"/>
</dbReference>
<reference evidence="1" key="2">
    <citation type="journal article" date="2022" name="Microbiol. Resour. Announc.">
        <title>Whole-Genome Sequence of Entomortierella parvispora E1425, a Mucoromycotan Fungus Associated with Burkholderiaceae-Related Endosymbiotic Bacteria.</title>
        <authorList>
            <person name="Herlambang A."/>
            <person name="Guo Y."/>
            <person name="Takashima Y."/>
            <person name="Narisawa K."/>
            <person name="Ohta H."/>
            <person name="Nishizawa T."/>
        </authorList>
    </citation>
    <scope>NUCLEOTIDE SEQUENCE</scope>
    <source>
        <strain evidence="1">E1425</strain>
    </source>
</reference>
<dbReference type="GO" id="GO:0016279">
    <property type="term" value="F:protein-lysine N-methyltransferase activity"/>
    <property type="evidence" value="ECO:0007669"/>
    <property type="project" value="TreeGrafter"/>
</dbReference>
<dbReference type="Proteomes" id="UP000827284">
    <property type="component" value="Unassembled WGS sequence"/>
</dbReference>
<comment type="caution">
    <text evidence="1">The sequence shown here is derived from an EMBL/GenBank/DDBJ whole genome shotgun (WGS) entry which is preliminary data.</text>
</comment>
<sequence length="596" mass="66365">MTTSSSSSSLVDFCSWAASQGVISSLIPKESKGKGIGLFVPANLLSTDQDQDKQNQDTDNHDLLFVPSALLLSRSKVLNMDCPPLRKTLNLLGPDLVTERLALILFLLFGRLSAAQDHHGARSIPDKLTGSNTKIFWPYIASLPEVSTPVTLEPELVRGYLAGTLLLDSVCAKRTKLEGEFEQLSGNMAIFEHWPIKPTLTDFIWADATFWSRVLSFQSQWEGVDFQDDIPDDMHMVPFLDFANHASTPNIRWLVNKDGLHVVDNGLQQQKKKSTRDAPNSHLEAFLSYGSKPNTELLFLYGFLLHDNPTQFLTLAMPMDEEDPYYMPKAHALMRLGIPPRITLYMDKTDGPKDLVELCDGLWITAQSQLLLRIYALNEEDGLSAMIEEPDIQACAPLKIPDSDEDTEEMNLDGEDTLGRLVLTISGTKADTREDFEALIPAMEIYPVLVLRGLVLVANRVEYYVSRIMETGDKVQREEDIEIVRAVNFDADHESPERGGDITDLLANVNLADDPTSTQPLSEEERNELAAATSEQLKVEAQVSCLVSLMKAYRTEELSTLVEISNYLGEAQTKCLEESPFIQAYLASMQGDAGDE</sequence>
<dbReference type="PANTHER" id="PTHR13271">
    <property type="entry name" value="UNCHARACTERIZED PUTATIVE METHYLTRANSFERASE"/>
    <property type="match status" value="1"/>
</dbReference>
<gene>
    <name evidence="1" type="ORF">EMPS_00885</name>
</gene>
<dbReference type="AlphaFoldDB" id="A0A9P3H1X5"/>
<protein>
    <recommendedName>
        <fullName evidence="3">SET domain-containing protein</fullName>
    </recommendedName>
</protein>
<keyword evidence="2" id="KW-1185">Reference proteome</keyword>
<name>A0A9P3H1X5_9FUNG</name>
<dbReference type="OrthoDB" id="441812at2759"/>
<dbReference type="EMBL" id="BQFW01000002">
    <property type="protein sequence ID" value="GJJ68539.1"/>
    <property type="molecule type" value="Genomic_DNA"/>
</dbReference>
<dbReference type="InterPro" id="IPR046341">
    <property type="entry name" value="SET_dom_sf"/>
</dbReference>
<dbReference type="Gene3D" id="3.90.1410.10">
    <property type="entry name" value="set domain protein methyltransferase, domain 1"/>
    <property type="match status" value="1"/>
</dbReference>
<evidence type="ECO:0000313" key="1">
    <source>
        <dbReference type="EMBL" id="GJJ68539.1"/>
    </source>
</evidence>
<organism evidence="1 2">
    <name type="scientific">Entomortierella parvispora</name>
    <dbReference type="NCBI Taxonomy" id="205924"/>
    <lineage>
        <taxon>Eukaryota</taxon>
        <taxon>Fungi</taxon>
        <taxon>Fungi incertae sedis</taxon>
        <taxon>Mucoromycota</taxon>
        <taxon>Mortierellomycotina</taxon>
        <taxon>Mortierellomycetes</taxon>
        <taxon>Mortierellales</taxon>
        <taxon>Mortierellaceae</taxon>
        <taxon>Entomortierella</taxon>
    </lineage>
</organism>
<evidence type="ECO:0008006" key="3">
    <source>
        <dbReference type="Google" id="ProtNLM"/>
    </source>
</evidence>
<evidence type="ECO:0000313" key="2">
    <source>
        <dbReference type="Proteomes" id="UP000827284"/>
    </source>
</evidence>
<dbReference type="InterPro" id="IPR050600">
    <property type="entry name" value="SETD3_SETD6_MTase"/>
</dbReference>